<dbReference type="CDD" id="cd09988">
    <property type="entry name" value="Formimidoylglutamase"/>
    <property type="match status" value="1"/>
</dbReference>
<feature type="binding site" evidence="5 7">
    <location>
        <position position="169"/>
    </location>
    <ligand>
        <name>Mn(2+)</name>
        <dbReference type="ChEBI" id="CHEBI:29035"/>
        <label>1</label>
    </ligand>
</feature>
<feature type="binding site" evidence="7">
    <location>
        <position position="263"/>
    </location>
    <ligand>
        <name>Mn(2+)</name>
        <dbReference type="ChEBI" id="CHEBI:29035"/>
        <label>1</label>
    </ligand>
</feature>
<dbReference type="Pfam" id="PF00491">
    <property type="entry name" value="Arginase"/>
    <property type="match status" value="1"/>
</dbReference>
<evidence type="ECO:0000256" key="7">
    <source>
        <dbReference type="PIRSR" id="PIRSR036979-1"/>
    </source>
</evidence>
<comment type="catalytic activity">
    <reaction evidence="5">
        <text>N-formimidoyl-L-glutamate + H2O = formamide + L-glutamate</text>
        <dbReference type="Rhea" id="RHEA:22492"/>
        <dbReference type="ChEBI" id="CHEBI:15377"/>
        <dbReference type="ChEBI" id="CHEBI:16397"/>
        <dbReference type="ChEBI" id="CHEBI:29985"/>
        <dbReference type="ChEBI" id="CHEBI:58928"/>
        <dbReference type="EC" id="3.5.3.8"/>
    </reaction>
</comment>
<keyword evidence="10" id="KW-1185">Reference proteome</keyword>
<keyword evidence="4 5" id="KW-0464">Manganese</keyword>
<dbReference type="PANTHER" id="PTHR11358">
    <property type="entry name" value="ARGINASE/AGMATINASE"/>
    <property type="match status" value="1"/>
</dbReference>
<comment type="pathway">
    <text evidence="5">Amino-acid degradation; L-histidine degradation into L-glutamate; L-glutamate from N-formimidoyl-L-glutamate (hydrolase route): step 1/1.</text>
</comment>
<dbReference type="AlphaFoldDB" id="A0AAE4ALV2"/>
<dbReference type="Gene3D" id="3.40.800.10">
    <property type="entry name" value="Ureohydrolase domain"/>
    <property type="match status" value="1"/>
</dbReference>
<comment type="caution">
    <text evidence="9">The sequence shown here is derived from an EMBL/GenBank/DDBJ whole genome shotgun (WGS) entry which is preliminary data.</text>
</comment>
<feature type="binding site" evidence="5">
    <location>
        <position position="171"/>
    </location>
    <ligand>
        <name>Mn(2+)</name>
        <dbReference type="ChEBI" id="CHEBI:29035"/>
        <label>2</label>
    </ligand>
</feature>
<feature type="binding site" evidence="5">
    <location>
        <position position="263"/>
    </location>
    <ligand>
        <name>Mn(2+)</name>
        <dbReference type="ChEBI" id="CHEBI:29035"/>
        <label>2</label>
    </ligand>
</feature>
<feature type="binding site" evidence="5 7">
    <location>
        <position position="261"/>
    </location>
    <ligand>
        <name>Mn(2+)</name>
        <dbReference type="ChEBI" id="CHEBI:29035"/>
        <label>1</label>
    </ligand>
</feature>
<feature type="binding site" evidence="5">
    <location>
        <position position="261"/>
    </location>
    <ligand>
        <name>Mn(2+)</name>
        <dbReference type="ChEBI" id="CHEBI:29035"/>
        <label>2</label>
    </ligand>
</feature>
<evidence type="ECO:0000256" key="4">
    <source>
        <dbReference type="ARBA" id="ARBA00023211"/>
    </source>
</evidence>
<comment type="function">
    <text evidence="5">Catalyzes the conversion of N-formimidoyl-L-glutamate to L-glutamate and formamide.</text>
</comment>
<proteinExistence type="inferred from homology"/>
<keyword evidence="1 5" id="KW-0479">Metal-binding</keyword>
<dbReference type="SUPFAM" id="SSF52768">
    <property type="entry name" value="Arginase/deacetylase"/>
    <property type="match status" value="1"/>
</dbReference>
<gene>
    <name evidence="5" type="primary">hutG</name>
    <name evidence="9" type="ORF">J2S20_001673</name>
</gene>
<dbReference type="GO" id="GO:0030145">
    <property type="term" value="F:manganese ion binding"/>
    <property type="evidence" value="ECO:0007669"/>
    <property type="project" value="UniProtKB-UniRule"/>
</dbReference>
<name>A0AAE4ALV2_9FIRM</name>
<organism evidence="9 10">
    <name type="scientific">Moryella indoligenes</name>
    <dbReference type="NCBI Taxonomy" id="371674"/>
    <lineage>
        <taxon>Bacteria</taxon>
        <taxon>Bacillati</taxon>
        <taxon>Bacillota</taxon>
        <taxon>Clostridia</taxon>
        <taxon>Lachnospirales</taxon>
        <taxon>Lachnospiraceae</taxon>
        <taxon>Moryella</taxon>
    </lineage>
</organism>
<dbReference type="HAMAP" id="MF_00737">
    <property type="entry name" value="Formimidoylglutam"/>
    <property type="match status" value="1"/>
</dbReference>
<evidence type="ECO:0000313" key="9">
    <source>
        <dbReference type="EMBL" id="MDQ0152967.1"/>
    </source>
</evidence>
<feature type="binding site" evidence="5">
    <location>
        <position position="169"/>
    </location>
    <ligand>
        <name>Mn(2+)</name>
        <dbReference type="ChEBI" id="CHEBI:29035"/>
        <label>2</label>
    </ligand>
</feature>
<evidence type="ECO:0000256" key="8">
    <source>
        <dbReference type="PROSITE-ProRule" id="PRU00742"/>
    </source>
</evidence>
<dbReference type="InterPro" id="IPR005923">
    <property type="entry name" value="HutG"/>
</dbReference>
<dbReference type="GO" id="GO:0019556">
    <property type="term" value="P:L-histidine catabolic process to glutamate and formamide"/>
    <property type="evidence" value="ECO:0007669"/>
    <property type="project" value="UniProtKB-UniRule"/>
</dbReference>
<dbReference type="EMBL" id="JAUSTO010000010">
    <property type="protein sequence ID" value="MDQ0152967.1"/>
    <property type="molecule type" value="Genomic_DNA"/>
</dbReference>
<dbReference type="PANTHER" id="PTHR11358:SF35">
    <property type="entry name" value="FORMIMIDOYLGLUTAMASE"/>
    <property type="match status" value="1"/>
</dbReference>
<protein>
    <recommendedName>
        <fullName evidence="5 6">Formimidoylglutamase</fullName>
        <ecNumber evidence="5 6">3.5.3.8</ecNumber>
    </recommendedName>
    <alternativeName>
        <fullName evidence="5">Formiminoglutamase</fullName>
    </alternativeName>
    <alternativeName>
        <fullName evidence="5">Formiminoglutamate hydrolase</fullName>
    </alternativeName>
</protein>
<keyword evidence="2 5" id="KW-0378">Hydrolase</keyword>
<keyword evidence="3 5" id="KW-0369">Histidine metabolism</keyword>
<dbReference type="Proteomes" id="UP001241537">
    <property type="component" value="Unassembled WGS sequence"/>
</dbReference>
<reference evidence="9" key="1">
    <citation type="submission" date="2023-07" db="EMBL/GenBank/DDBJ databases">
        <title>Genomic Encyclopedia of Type Strains, Phase IV (KMG-IV): sequencing the most valuable type-strain genomes for metagenomic binning, comparative biology and taxonomic classification.</title>
        <authorList>
            <person name="Goeker M."/>
        </authorList>
    </citation>
    <scope>NUCLEOTIDE SEQUENCE</scope>
    <source>
        <strain evidence="9">DSM 19659</strain>
    </source>
</reference>
<dbReference type="GO" id="GO:0050415">
    <property type="term" value="F:formimidoylglutamase activity"/>
    <property type="evidence" value="ECO:0007669"/>
    <property type="project" value="UniProtKB-UniRule"/>
</dbReference>
<sequence length="347" mass="38368">MLKNYISAMEQWQGRIDSNEDYDAFRWHQWVQPLDLNANPAHFEGAQGFAFIGFCCDLGVRRNKGRAGAALAPNLVRRRMANLPCTFAQEVKLYDAGNIITDGIELEEAQALLGEAVEQILGLGLFPIVLGGGHETTFGHYQGQLSHLEKELEAGGSKHKPDMGIVNFDAHFDMRPYDQGCSSGSMFRQIADLCEERGLPFGYMPLGIQRHSNTVNLFKTAEERGVNYVLARMLQYGSSAEVYGHVDDFMYRHENVYITICTDVFSAAFAPGVSATQALGLDPEIVIPIIKHILRTRKVRGFDICEIAPRFDKDDTTASLGAVLVFAVVSTICAMQGLSIDVGADFF</sequence>
<accession>A0AAE4ALV2</accession>
<dbReference type="RefSeq" id="WP_307254950.1">
    <property type="nucleotide sequence ID" value="NZ_JAUSTO010000010.1"/>
</dbReference>
<feature type="binding site" evidence="5 7">
    <location>
        <position position="134"/>
    </location>
    <ligand>
        <name>Mn(2+)</name>
        <dbReference type="ChEBI" id="CHEBI:29035"/>
        <label>1</label>
    </ligand>
</feature>
<dbReference type="InterPro" id="IPR023696">
    <property type="entry name" value="Ureohydrolase_dom_sf"/>
</dbReference>
<feature type="binding site" evidence="7">
    <location>
        <position position="171"/>
    </location>
    <ligand>
        <name>Mn(2+)</name>
        <dbReference type="ChEBI" id="CHEBI:29035"/>
        <label>1</label>
    </ligand>
</feature>
<comment type="cofactor">
    <cofactor evidence="5 7">
        <name>Mn(2+)</name>
        <dbReference type="ChEBI" id="CHEBI:29035"/>
    </cofactor>
    <text evidence="5 7">Binds 2 manganese ions per subunit.</text>
</comment>
<dbReference type="GO" id="GO:0033389">
    <property type="term" value="P:putrescine biosynthetic process from arginine, via agmatine"/>
    <property type="evidence" value="ECO:0007669"/>
    <property type="project" value="TreeGrafter"/>
</dbReference>
<evidence type="ECO:0000256" key="2">
    <source>
        <dbReference type="ARBA" id="ARBA00022801"/>
    </source>
</evidence>
<evidence type="ECO:0000256" key="5">
    <source>
        <dbReference type="HAMAP-Rule" id="MF_00737"/>
    </source>
</evidence>
<evidence type="ECO:0000313" key="10">
    <source>
        <dbReference type="Proteomes" id="UP001241537"/>
    </source>
</evidence>
<dbReference type="InterPro" id="IPR006035">
    <property type="entry name" value="Ureohydrolase"/>
</dbReference>
<evidence type="ECO:0000256" key="6">
    <source>
        <dbReference type="NCBIfam" id="TIGR01227"/>
    </source>
</evidence>
<dbReference type="PIRSF" id="PIRSF036979">
    <property type="entry name" value="Arginase"/>
    <property type="match status" value="1"/>
</dbReference>
<dbReference type="NCBIfam" id="TIGR01227">
    <property type="entry name" value="hutG"/>
    <property type="match status" value="1"/>
</dbReference>
<evidence type="ECO:0000256" key="1">
    <source>
        <dbReference type="ARBA" id="ARBA00022723"/>
    </source>
</evidence>
<comment type="similarity">
    <text evidence="5 8">Belongs to the arginase family.</text>
</comment>
<dbReference type="PROSITE" id="PS51409">
    <property type="entry name" value="ARGINASE_2"/>
    <property type="match status" value="1"/>
</dbReference>
<dbReference type="GO" id="GO:0008783">
    <property type="term" value="F:agmatinase activity"/>
    <property type="evidence" value="ECO:0007669"/>
    <property type="project" value="TreeGrafter"/>
</dbReference>
<evidence type="ECO:0000256" key="3">
    <source>
        <dbReference type="ARBA" id="ARBA00022808"/>
    </source>
</evidence>
<dbReference type="EC" id="3.5.3.8" evidence="5 6"/>
<feature type="binding site" evidence="5 7">
    <location>
        <position position="173"/>
    </location>
    <ligand>
        <name>Mn(2+)</name>
        <dbReference type="ChEBI" id="CHEBI:29035"/>
        <label>1</label>
    </ligand>
</feature>